<dbReference type="Proteomes" id="UP000255165">
    <property type="component" value="Unassembled WGS sequence"/>
</dbReference>
<organism evidence="3 4">
    <name type="scientific">Cupriavidus lacunae</name>
    <dbReference type="NCBI Taxonomy" id="2666307"/>
    <lineage>
        <taxon>Bacteria</taxon>
        <taxon>Pseudomonadati</taxon>
        <taxon>Pseudomonadota</taxon>
        <taxon>Betaproteobacteria</taxon>
        <taxon>Burkholderiales</taxon>
        <taxon>Burkholderiaceae</taxon>
        <taxon>Cupriavidus</taxon>
    </lineage>
</organism>
<comment type="caution">
    <text evidence="3">The sequence shown here is derived from an EMBL/GenBank/DDBJ whole genome shotgun (WGS) entry which is preliminary data.</text>
</comment>
<reference evidence="4" key="1">
    <citation type="submission" date="2018-06" db="EMBL/GenBank/DDBJ databases">
        <authorList>
            <person name="Feng T."/>
            <person name="Jeon C.O."/>
        </authorList>
    </citation>
    <scope>NUCLEOTIDE SEQUENCE [LARGE SCALE GENOMIC DNA]</scope>
    <source>
        <strain evidence="4">S23</strain>
    </source>
</reference>
<protein>
    <submittedName>
        <fullName evidence="3">Uncharacterized protein</fullName>
    </submittedName>
</protein>
<accession>A0A370NPZ1</accession>
<keyword evidence="2" id="KW-0732">Signal</keyword>
<evidence type="ECO:0000313" key="3">
    <source>
        <dbReference type="EMBL" id="RDK07641.1"/>
    </source>
</evidence>
<keyword evidence="4" id="KW-1185">Reference proteome</keyword>
<sequence>MKGLKPACVAAASLWVATMSTNSTAQTDVLALSPGVASSLSKFGLSVFVGAAQLVSDGAKTNVNPEDAEVLGRDLTGLVDRYRDTVSAARVTSSLISSNGEVVITAAQTLATGSGVGALPAAAAASFARYGNEQFANWIADEGIGKARGVLSAGLQSMTKWDRNKFDALISDGKYPEAGQLFEKRTRRLSTLEQALKDDPQAAAAARQLVLATMQQTNSAALIVSGKSYAEVQRVEGALATHVKTATAFNKAVKDKLEVLETRSAQLNAQLQDVQNDVQALRQDQQATGQQVALIQDILFEQQPPAVKLALLEGGAKPGLTGAQREKAVNYLKTEVKKQEIIATASSVVTAARDVTTIMSNFGMKVDPKVSQAIEYGTVATDALGQAFSGNYLGAISTVSGLFGRRGGSDPYRAQFAKIFAELAVIQEKLDRILELQTKTLEAIDQLSVQLAQTETRLHQRLDNIEFEVKSLTENTRTALFADYQPCMTAWRYRDAGATGGSNGYAFDRETLSFRSPGQMLSYTAQWGVNAAFPCAIALRGMVSQFTSGTDLGNPLRLELAASKLPETPSEDPKVTFASPDLARYLKDVHEPAFLLVRSGWEIRAQQYPGWGSFAGAFAMLSSPAATGPELLARVRKLDGRGASGRLTACGSSSLLAARAKTLLCSDGATFDPVAHGSNEEQALSRTQRFLGDAILREQVGAIVEWSALVSAPANFAPGGGVGIPLTLQQLADQTAGLPVAYGKDLLFGALTVSDVAVAQQAMVYGDLTAYFVYDALWDVTAKRFRPAVTSQQKRADDLLRNANNPWLRQNVATLILMATQKCAATPCGANELGYRAVLAPFAELETKSDGSALAPISELRLSRSREILLGQFQLPNETQVFAADGPLGSSRTVSFRLGGYDLPLPTLADWSARRMTYPVGTMARVRDREVLAERYADYSVFTAMDKSQAIRVVRILANGE</sequence>
<dbReference type="AlphaFoldDB" id="A0A370NPZ1"/>
<evidence type="ECO:0000256" key="1">
    <source>
        <dbReference type="SAM" id="Coils"/>
    </source>
</evidence>
<name>A0A370NPZ1_9BURK</name>
<feature type="chain" id="PRO_5017051141" evidence="2">
    <location>
        <begin position="26"/>
        <end position="961"/>
    </location>
</feature>
<feature type="signal peptide" evidence="2">
    <location>
        <begin position="1"/>
        <end position="25"/>
    </location>
</feature>
<feature type="coiled-coil region" evidence="1">
    <location>
        <begin position="250"/>
        <end position="291"/>
    </location>
</feature>
<evidence type="ECO:0000313" key="4">
    <source>
        <dbReference type="Proteomes" id="UP000255165"/>
    </source>
</evidence>
<dbReference type="EMBL" id="QKWJ01000037">
    <property type="protein sequence ID" value="RDK07641.1"/>
    <property type="molecule type" value="Genomic_DNA"/>
</dbReference>
<keyword evidence="1" id="KW-0175">Coiled coil</keyword>
<evidence type="ECO:0000256" key="2">
    <source>
        <dbReference type="SAM" id="SignalP"/>
    </source>
</evidence>
<gene>
    <name evidence="3" type="ORF">DN412_24685</name>
</gene>
<proteinExistence type="predicted"/>